<dbReference type="Proteomes" id="UP000004756">
    <property type="component" value="Unassembled WGS sequence"/>
</dbReference>
<accession>C0CU85</accession>
<dbReference type="HOGENOM" id="CLU_2895937_0_0_9"/>
<sequence>MKTCDIYLSETAPEAAVVPRGKIPGKRSIRRCLPSGRAQMGSVAFATISAKMTRYKRFNDTY</sequence>
<dbReference type="AlphaFoldDB" id="C0CU85"/>
<dbReference type="EMBL" id="ACCJ01000024">
    <property type="protein sequence ID" value="EEG57348.1"/>
    <property type="molecule type" value="Genomic_DNA"/>
</dbReference>
<keyword evidence="2" id="KW-1185">Reference proteome</keyword>
<protein>
    <submittedName>
        <fullName evidence="1">Uncharacterized protein</fullName>
    </submittedName>
</protein>
<proteinExistence type="predicted"/>
<name>C0CU85_9FIRM</name>
<organism evidence="1 2">
    <name type="scientific">[Clostridium] asparagiforme DSM 15981</name>
    <dbReference type="NCBI Taxonomy" id="518636"/>
    <lineage>
        <taxon>Bacteria</taxon>
        <taxon>Bacillati</taxon>
        <taxon>Bacillota</taxon>
        <taxon>Clostridia</taxon>
        <taxon>Lachnospirales</taxon>
        <taxon>Lachnospiraceae</taxon>
        <taxon>Enterocloster</taxon>
    </lineage>
</organism>
<reference evidence="1 2" key="1">
    <citation type="submission" date="2009-02" db="EMBL/GenBank/DDBJ databases">
        <title>Draft genome sequence of Clostridium asparagiforme (DSM 15981).</title>
        <authorList>
            <person name="Sudarsanam P."/>
            <person name="Ley R."/>
            <person name="Guruge J."/>
            <person name="Turnbaugh P.J."/>
            <person name="Mahowald M."/>
            <person name="Liep D."/>
            <person name="Gordon J."/>
        </authorList>
    </citation>
    <scope>NUCLEOTIDE SEQUENCE [LARGE SCALE GENOMIC DNA]</scope>
    <source>
        <strain evidence="1 2">DSM 15981</strain>
    </source>
</reference>
<evidence type="ECO:0000313" key="1">
    <source>
        <dbReference type="EMBL" id="EEG57348.1"/>
    </source>
</evidence>
<comment type="caution">
    <text evidence="1">The sequence shown here is derived from an EMBL/GenBank/DDBJ whole genome shotgun (WGS) entry which is preliminary data.</text>
</comment>
<evidence type="ECO:0000313" key="2">
    <source>
        <dbReference type="Proteomes" id="UP000004756"/>
    </source>
</evidence>
<gene>
    <name evidence="1" type="ORF">CLOSTASPAR_00534</name>
</gene>